<gene>
    <name evidence="1" type="ORF">DYL61_00425</name>
</gene>
<name>A0A4Z0BA68_9PSED</name>
<reference evidence="1 2" key="1">
    <citation type="journal article" date="2019" name="Syst. Appl. Microbiol.">
        <title>New species of pathogenic Pseudomonas isolated from citrus in Tunisia: Proposal of Pseudomonas kairouanensis sp. nov. and Pseudomonas nabeulensis sp. nov.</title>
        <authorList>
            <person name="Oueslati M."/>
            <person name="Mulet M."/>
            <person name="Gomila M."/>
            <person name="Berge O."/>
            <person name="Hajlaoui M.R."/>
            <person name="Lalucat J."/>
            <person name="Sadfi-Zouaoui N."/>
            <person name="Garcia-Valdes E."/>
        </authorList>
    </citation>
    <scope>NUCLEOTIDE SEQUENCE [LARGE SCALE GENOMIC DNA]</scope>
    <source>
        <strain evidence="1 2">E10B</strain>
    </source>
</reference>
<evidence type="ECO:0000313" key="2">
    <source>
        <dbReference type="Proteomes" id="UP000297734"/>
    </source>
</evidence>
<keyword evidence="2" id="KW-1185">Reference proteome</keyword>
<dbReference type="EMBL" id="QUZT01000001">
    <property type="protein sequence ID" value="TFY95926.1"/>
    <property type="molecule type" value="Genomic_DNA"/>
</dbReference>
<accession>A0A4Z0BA68</accession>
<proteinExistence type="predicted"/>
<evidence type="ECO:0000313" key="1">
    <source>
        <dbReference type="EMBL" id="TFY95926.1"/>
    </source>
</evidence>
<organism evidence="1 2">
    <name type="scientific">Pseudomonas nabeulensis</name>
    <dbReference type="NCBI Taxonomy" id="2293833"/>
    <lineage>
        <taxon>Bacteria</taxon>
        <taxon>Pseudomonadati</taxon>
        <taxon>Pseudomonadota</taxon>
        <taxon>Gammaproteobacteria</taxon>
        <taxon>Pseudomonadales</taxon>
        <taxon>Pseudomonadaceae</taxon>
        <taxon>Pseudomonas</taxon>
    </lineage>
</organism>
<sequence>MVTLITRKRLCLEKVNLGIWRRMSRRLTLSPLVGWIARERKTLIRSLKNLQGQKQKVLKMMLEQPILRRLKSSQFMKISRSKLRSLMG</sequence>
<protein>
    <submittedName>
        <fullName evidence="1">Uncharacterized protein</fullName>
    </submittedName>
</protein>
<dbReference type="Proteomes" id="UP000297734">
    <property type="component" value="Unassembled WGS sequence"/>
</dbReference>
<dbReference type="AlphaFoldDB" id="A0A4Z0BA68"/>
<comment type="caution">
    <text evidence="1">The sequence shown here is derived from an EMBL/GenBank/DDBJ whole genome shotgun (WGS) entry which is preliminary data.</text>
</comment>